<keyword evidence="7 12" id="KW-1133">Transmembrane helix</keyword>
<keyword evidence="8 12" id="KW-0520">NAD</keyword>
<dbReference type="EC" id="7.1.1.2" evidence="12"/>
<evidence type="ECO:0000256" key="4">
    <source>
        <dbReference type="ARBA" id="ARBA00022448"/>
    </source>
</evidence>
<gene>
    <name evidence="14" type="primary">nad3</name>
</gene>
<keyword evidence="9 12" id="KW-0830">Ubiquinone</keyword>
<feature type="transmembrane region" description="Helical" evidence="12">
    <location>
        <begin position="55"/>
        <end position="77"/>
    </location>
</feature>
<name>A0A096XTW0_9EUKA</name>
<dbReference type="RefSeq" id="YP_009350051.1">
    <property type="nucleotide sequence ID" value="NC_034004.1"/>
</dbReference>
<keyword evidence="4 12" id="KW-0813">Transport</keyword>
<dbReference type="InterPro" id="IPR000440">
    <property type="entry name" value="NADH_UbQ/plastoQ_OxRdtase_su3"/>
</dbReference>
<evidence type="ECO:0000256" key="13">
    <source>
        <dbReference type="SAM" id="SignalP"/>
    </source>
</evidence>
<proteinExistence type="inferred from homology"/>
<keyword evidence="12" id="KW-0679">Respiratory chain</keyword>
<evidence type="ECO:0000256" key="3">
    <source>
        <dbReference type="ARBA" id="ARBA00021007"/>
    </source>
</evidence>
<evidence type="ECO:0000256" key="2">
    <source>
        <dbReference type="ARBA" id="ARBA00008472"/>
    </source>
</evidence>
<sequence>MFLIISVGITLILLVLSNILSEKKIDLEKISAYECGFDRAPFPFGDARHTFSIKFYLVAILFIIFDLEIVFLFPWAVSLNSYQAFYSMSLFLIILTIGFIYEWKRGALDW</sequence>
<comment type="similarity">
    <text evidence="2 12">Belongs to the complex I subunit 3 family.</text>
</comment>
<keyword evidence="12" id="KW-0249">Electron transport</keyword>
<geneLocation type="mitochondrion" evidence="14"/>
<organism evidence="14">
    <name type="scientific">Spongospora subterranea</name>
    <dbReference type="NCBI Taxonomy" id="70186"/>
    <lineage>
        <taxon>Eukaryota</taxon>
        <taxon>Sar</taxon>
        <taxon>Rhizaria</taxon>
        <taxon>Endomyxa</taxon>
        <taxon>Phytomyxea</taxon>
        <taxon>Plasmodiophorida</taxon>
        <taxon>Plasmodiophoridae</taxon>
        <taxon>Spongospora</taxon>
    </lineage>
</organism>
<dbReference type="GO" id="GO:0030964">
    <property type="term" value="C:NADH dehydrogenase complex"/>
    <property type="evidence" value="ECO:0007669"/>
    <property type="project" value="TreeGrafter"/>
</dbReference>
<keyword evidence="12 14" id="KW-0496">Mitochondrion</keyword>
<dbReference type="EMBL" id="KF738139">
    <property type="protein sequence ID" value="AIK19933.1"/>
    <property type="molecule type" value="Genomic_DNA"/>
</dbReference>
<reference evidence="14" key="2">
    <citation type="journal article" date="2014" name="Mitochondrial DNA">
        <title>Mitochondrial genome sequence of the potato powdery scab pathogen Spongospora subterranea.</title>
        <authorList>
            <person name="Gutierrez P."/>
            <person name="Bulman S."/>
            <person name="Alzate J."/>
            <person name="Ortiz M.C."/>
            <person name="Marin M."/>
        </authorList>
    </citation>
    <scope>NUCLEOTIDE SEQUENCE</scope>
</reference>
<comment type="subcellular location">
    <subcellularLocation>
        <location evidence="1">Membrane</location>
        <topology evidence="1">Multi-pass membrane protein</topology>
    </subcellularLocation>
    <subcellularLocation>
        <location evidence="12">Mitochondrion membrane</location>
        <topology evidence="12">Multi-pass membrane protein</topology>
    </subcellularLocation>
</comment>
<comment type="catalytic activity">
    <reaction evidence="11 12">
        <text>a ubiquinone + NADH + 5 H(+)(in) = a ubiquinol + NAD(+) + 4 H(+)(out)</text>
        <dbReference type="Rhea" id="RHEA:29091"/>
        <dbReference type="Rhea" id="RHEA-COMP:9565"/>
        <dbReference type="Rhea" id="RHEA-COMP:9566"/>
        <dbReference type="ChEBI" id="CHEBI:15378"/>
        <dbReference type="ChEBI" id="CHEBI:16389"/>
        <dbReference type="ChEBI" id="CHEBI:17976"/>
        <dbReference type="ChEBI" id="CHEBI:57540"/>
        <dbReference type="ChEBI" id="CHEBI:57945"/>
        <dbReference type="EC" id="7.1.1.2"/>
    </reaction>
</comment>
<dbReference type="FunFam" id="1.20.58.1610:FF:000004">
    <property type="entry name" value="NADH-quinone oxidoreductase subunit A"/>
    <property type="match status" value="1"/>
</dbReference>
<dbReference type="AlphaFoldDB" id="A0A096XTW0"/>
<keyword evidence="6 12" id="KW-1278">Translocase</keyword>
<dbReference type="InterPro" id="IPR038430">
    <property type="entry name" value="NDAH_ubi_oxred_su3_sf"/>
</dbReference>
<dbReference type="GO" id="GO:0008137">
    <property type="term" value="F:NADH dehydrogenase (ubiquinone) activity"/>
    <property type="evidence" value="ECO:0007669"/>
    <property type="project" value="UniProtKB-UniRule"/>
</dbReference>
<reference evidence="14" key="1">
    <citation type="submission" date="2013-10" db="EMBL/GenBank/DDBJ databases">
        <authorList>
            <person name="Gutierrez P.A."/>
            <person name="Alzate J.F."/>
            <person name="Mauricio M."/>
        </authorList>
    </citation>
    <scope>NUCLEOTIDE SEQUENCE</scope>
</reference>
<feature type="chain" id="PRO_5001926890" description="NADH-ubiquinone oxidoreductase chain 3" evidence="13">
    <location>
        <begin position="18"/>
        <end position="110"/>
    </location>
</feature>
<evidence type="ECO:0000256" key="10">
    <source>
        <dbReference type="ARBA" id="ARBA00023136"/>
    </source>
</evidence>
<keyword evidence="5 12" id="KW-0812">Transmembrane</keyword>
<evidence type="ECO:0000256" key="1">
    <source>
        <dbReference type="ARBA" id="ARBA00004141"/>
    </source>
</evidence>
<evidence type="ECO:0000256" key="8">
    <source>
        <dbReference type="ARBA" id="ARBA00023027"/>
    </source>
</evidence>
<dbReference type="Pfam" id="PF00507">
    <property type="entry name" value="Oxidored_q4"/>
    <property type="match status" value="1"/>
</dbReference>
<evidence type="ECO:0000256" key="11">
    <source>
        <dbReference type="ARBA" id="ARBA00049551"/>
    </source>
</evidence>
<keyword evidence="13" id="KW-0732">Signal</keyword>
<feature type="signal peptide" evidence="13">
    <location>
        <begin position="1"/>
        <end position="17"/>
    </location>
</feature>
<dbReference type="PANTHER" id="PTHR11058:SF9">
    <property type="entry name" value="NADH-UBIQUINONE OXIDOREDUCTASE CHAIN 3"/>
    <property type="match status" value="1"/>
</dbReference>
<accession>A0A096XTW0</accession>
<evidence type="ECO:0000313" key="14">
    <source>
        <dbReference type="EMBL" id="AIK19933.1"/>
    </source>
</evidence>
<evidence type="ECO:0000256" key="6">
    <source>
        <dbReference type="ARBA" id="ARBA00022967"/>
    </source>
</evidence>
<dbReference type="PANTHER" id="PTHR11058">
    <property type="entry name" value="NADH-UBIQUINONE OXIDOREDUCTASE CHAIN 3"/>
    <property type="match status" value="1"/>
</dbReference>
<evidence type="ECO:0000256" key="12">
    <source>
        <dbReference type="RuleBase" id="RU003640"/>
    </source>
</evidence>
<evidence type="ECO:0000256" key="7">
    <source>
        <dbReference type="ARBA" id="ARBA00022989"/>
    </source>
</evidence>
<comment type="function">
    <text evidence="12">Core subunit of the mitochondrial membrane respiratory chain NADH dehydrogenase (Complex I) which catalyzes electron transfer from NADH through the respiratory chain, using ubiquinone as an electron acceptor. Essential for the catalytic activity of complex I.</text>
</comment>
<keyword evidence="10 12" id="KW-0472">Membrane</keyword>
<dbReference type="Gene3D" id="1.20.58.1610">
    <property type="entry name" value="NADH:ubiquinone/plastoquinone oxidoreductase, chain 3"/>
    <property type="match status" value="1"/>
</dbReference>
<protein>
    <recommendedName>
        <fullName evidence="3 12">NADH-ubiquinone oxidoreductase chain 3</fullName>
        <ecNumber evidence="12">7.1.1.2</ecNumber>
    </recommendedName>
</protein>
<evidence type="ECO:0000256" key="5">
    <source>
        <dbReference type="ARBA" id="ARBA00022692"/>
    </source>
</evidence>
<feature type="transmembrane region" description="Helical" evidence="12">
    <location>
        <begin position="84"/>
        <end position="101"/>
    </location>
</feature>
<dbReference type="GO" id="GO:0031966">
    <property type="term" value="C:mitochondrial membrane"/>
    <property type="evidence" value="ECO:0007669"/>
    <property type="project" value="UniProtKB-SubCell"/>
</dbReference>
<dbReference type="GeneID" id="31086228"/>
<evidence type="ECO:0000256" key="9">
    <source>
        <dbReference type="ARBA" id="ARBA00023075"/>
    </source>
</evidence>